<proteinExistence type="predicted"/>
<sequence length="870" mass="96031">MIKAYPLLISLLLVKFCAFGQCAGQDTSIIICDYSNMDNQNFNLLNALNGNPISGGTWIDNNNLNIFTNSAQNEINIWEIGQSGTYSFTYSLDTTNCPNSSSTLTLIIGGYAGEDNYSANACENDINVDLFQFIGSNPNPFLNGYWIDVSNTGALENNIFDATIQGPGTYTFTYNVESQNSCPTDIVTVELTVHPLPVPSSGAIEYEICGLDEIANQSNLDLNTYLPPNPSNGYWSDNSGTNEINGNGDTIIDIQNIFNNFGYGEYSFSYTAIPNHPICEFQVLSVIIKLRRKLDFSNATLEVESICENDISGFPIVATINGLPNLNDLPSNSFIITYNVNGPVNLTDESTVISLTNPESFVLPSTFTPTPGIYSIEITAVEILSDPNDLICELLYDLETSFEVYPIFEDDININIVDFCLGEDLLIQLDIDNSNFNEDLVIDYDISGANNFSANDVTLNFSNGSSALQIPANLLPNTGNNQFEITKITTLNGCITNPTDLNFEFEIFKNPDPFITLNVENICWGDDAIAVIGNLTGIDQLRIEYSITGANSISNQIETISVNNTNAQLVISESLLTNTGATTIIIHEITNAETGCSTTINNDFTFEVNPLPNPPDPPLLQEFCEVDAATVSDLTPNQSTIFWYTSENSQNSLSNDTPLSNGTYWVSQLDTKGCYSNKTSVSVVINQVPIATLLPAGNEFCGVDEPSIIDLSANTAQFNQYQINWYDQNGNLLSENTLLSETEVYVGYTYDSVTNCETVDGLEVRVSLTACEDEYDFFIPDAFSPNNDGINDVFRIPDIQYLYPDYTYEIYNRYGKLLYEGDINRPYWNGEAESDLVLSDGIVPNGVYFYIVNFNKDNISSKQGRLYVNR</sequence>
<accession>A0AC61YBK5</accession>
<comment type="caution">
    <text evidence="1">The sequence shown here is derived from an EMBL/GenBank/DDBJ whole genome shotgun (WGS) entry which is preliminary data.</text>
</comment>
<keyword evidence="2" id="KW-1185">Reference proteome</keyword>
<gene>
    <name evidence="1" type="ORF">FVB9532_02938</name>
</gene>
<dbReference type="Proteomes" id="UP000356253">
    <property type="component" value="Unassembled WGS sequence"/>
</dbReference>
<dbReference type="EMBL" id="CABVMM010000012">
    <property type="protein sequence ID" value="VVV01645.1"/>
    <property type="molecule type" value="Genomic_DNA"/>
</dbReference>
<evidence type="ECO:0000313" key="1">
    <source>
        <dbReference type="EMBL" id="VVV01645.1"/>
    </source>
</evidence>
<evidence type="ECO:0000313" key="2">
    <source>
        <dbReference type="Proteomes" id="UP000356253"/>
    </source>
</evidence>
<organism evidence="1 2">
    <name type="scientific">Mesonia oceanica</name>
    <dbReference type="NCBI Taxonomy" id="2687242"/>
    <lineage>
        <taxon>Bacteria</taxon>
        <taxon>Pseudomonadati</taxon>
        <taxon>Bacteroidota</taxon>
        <taxon>Flavobacteriia</taxon>
        <taxon>Flavobacteriales</taxon>
        <taxon>Flavobacteriaceae</taxon>
        <taxon>Mesonia</taxon>
    </lineage>
</organism>
<reference evidence="1" key="1">
    <citation type="submission" date="2019-09" db="EMBL/GenBank/DDBJ databases">
        <authorList>
            <person name="Rodrigo-Torres L."/>
            <person name="Arahal R. D."/>
            <person name="Lucena T."/>
        </authorList>
    </citation>
    <scope>NUCLEOTIDE SEQUENCE</scope>
    <source>
        <strain evidence="1">ISS653</strain>
    </source>
</reference>
<name>A0AC61YBK5_9FLAO</name>
<protein>
    <submittedName>
        <fullName evidence="1">Uncharacterized protein</fullName>
    </submittedName>
</protein>